<keyword evidence="2" id="KW-1185">Reference proteome</keyword>
<dbReference type="KEGG" id="meg:DKB62_09945"/>
<dbReference type="Proteomes" id="UP000254337">
    <property type="component" value="Chromosome"/>
</dbReference>
<protein>
    <recommendedName>
        <fullName evidence="3">DUF2190 domain-containing protein</fullName>
    </recommendedName>
</protein>
<accession>A0A346B164</accession>
<name>A0A346B164_9FIRM</name>
<dbReference type="RefSeq" id="WP_107196331.1">
    <property type="nucleotide sequence ID" value="NZ_CP029462.1"/>
</dbReference>
<evidence type="ECO:0000313" key="2">
    <source>
        <dbReference type="Proteomes" id="UP000254337"/>
    </source>
</evidence>
<dbReference type="EMBL" id="CP029462">
    <property type="protein sequence ID" value="AXL21857.1"/>
    <property type="molecule type" value="Genomic_DNA"/>
</dbReference>
<gene>
    <name evidence="1" type="ORF">DKB62_09945</name>
</gene>
<proteinExistence type="predicted"/>
<organism evidence="1 2">
    <name type="scientific">Megasphaera stantonii</name>
    <dbReference type="NCBI Taxonomy" id="2144175"/>
    <lineage>
        <taxon>Bacteria</taxon>
        <taxon>Bacillati</taxon>
        <taxon>Bacillota</taxon>
        <taxon>Negativicutes</taxon>
        <taxon>Veillonellales</taxon>
        <taxon>Veillonellaceae</taxon>
        <taxon>Megasphaera</taxon>
    </lineage>
</organism>
<evidence type="ECO:0000313" key="1">
    <source>
        <dbReference type="EMBL" id="AXL21857.1"/>
    </source>
</evidence>
<dbReference type="AlphaFoldDB" id="A0A346B164"/>
<sequence length="159" mass="16542">MAQQKPFTWYQQGMAPGFPGMKANTTADVVDSFACEGGVNPGEPVVRGTDPEHQAKKAAASGKPIGIALHIHKEPPESDTEAYFPDGYSLSILTSGDVWVTAGGDVAAGDPVAYNTTKGFVKGTETTPSGNMFLTSGEANDVVRVRIRNAAAITVTAGE</sequence>
<dbReference type="Pfam" id="PF22758">
    <property type="entry name" value="Phage_cement"/>
    <property type="match status" value="1"/>
</dbReference>
<dbReference type="InterPro" id="IPR054438">
    <property type="entry name" value="Struct_cement_gp24/gp6"/>
</dbReference>
<evidence type="ECO:0008006" key="3">
    <source>
        <dbReference type="Google" id="ProtNLM"/>
    </source>
</evidence>
<reference evidence="1 2" key="1">
    <citation type="submission" date="2018-05" db="EMBL/GenBank/DDBJ databases">
        <title>Complete genome sequence of Megasphaera sp. AJH120T, isolated from the ceca of a chicken.</title>
        <authorList>
            <person name="Maki J."/>
            <person name="Looft T."/>
        </authorList>
    </citation>
    <scope>NUCLEOTIDE SEQUENCE [LARGE SCALE GENOMIC DNA]</scope>
    <source>
        <strain evidence="1 2">AJH120</strain>
    </source>
</reference>